<reference evidence="1" key="1">
    <citation type="submission" date="2020-04" db="EMBL/GenBank/DDBJ databases">
        <authorList>
            <person name="Chiriac C."/>
            <person name="Salcher M."/>
            <person name="Ghai R."/>
            <person name="Kavagutti S V."/>
        </authorList>
    </citation>
    <scope>NUCLEOTIDE SEQUENCE</scope>
</reference>
<dbReference type="Gene3D" id="3.90.580.10">
    <property type="entry name" value="Zinc finger, CHC2-type domain"/>
    <property type="match status" value="1"/>
</dbReference>
<dbReference type="SUPFAM" id="SSF56731">
    <property type="entry name" value="DNA primase core"/>
    <property type="match status" value="1"/>
</dbReference>
<protein>
    <submittedName>
        <fullName evidence="1">Archaeal primase DnaG/twinkle, TOPRIM domain</fullName>
    </submittedName>
</protein>
<dbReference type="EMBL" id="LR796436">
    <property type="protein sequence ID" value="CAB4144152.1"/>
    <property type="molecule type" value="Genomic_DNA"/>
</dbReference>
<accession>A0A6J5MD60</accession>
<name>A0A6J5MD60_9CAUD</name>
<dbReference type="CDD" id="cd01029">
    <property type="entry name" value="TOPRIM_primases"/>
    <property type="match status" value="1"/>
</dbReference>
<dbReference type="GO" id="GO:0003677">
    <property type="term" value="F:DNA binding"/>
    <property type="evidence" value="ECO:0007669"/>
    <property type="project" value="InterPro"/>
</dbReference>
<sequence length="622" mass="67211">MQLTTESIARHLGGASKSGDNWSCRCPAHEDKRASLSIKEESNGKLLVHCHAGCAQADVVAELKARGLWNTPKTVAPPDPLPVQINLGQGKGQVVAEYNYTDEDGQLLYQAVRYEPKDFRQRAPINGSGWTWSIKGVRRVLYRLPEVLAAVAEGQTVYICEGEKDVEAARSLGLVATCNAMGADNGSGNKWLAEFGELLRGANVVVVPDQDDPGIRHAEWVISTLQGKAQSVRVVNPASGKDLADWIKAGATVDDIVNGAVDAFAVQGSSNDNHGKFEFFDVSDLIADIKPIDWLVRDVFEADSLALIYGQPGGGKSFFAVDIACAIATGNPFFERQVKQGPVFYIAGEGHNGLARRFKAWEVSRAVPIVPGTLFKSGGAMAVLDEDSIRSVYEQIARTCDATGQAPAFICIDTLARNFGAGDENSTEDMSVFISHLDKWLRRPFGCCVSTVHHAGHNMERARGSSALKAAVDAECEVSKDDSGLVKIRFTKMKDAEIPADMMLKIRGVELPGVFDEDGNPVTSAVLDVAGDMIHAQLGKRTDGTQITAIEVLKILDQKWHTTRQLEDPLMASKGTVSRVVGGLKRLGFINDQGITQAGLDELSRAGHQILGHGKPVWKRKS</sequence>
<dbReference type="SUPFAM" id="SSF57783">
    <property type="entry name" value="Zinc beta-ribbon"/>
    <property type="match status" value="1"/>
</dbReference>
<dbReference type="InterPro" id="IPR027417">
    <property type="entry name" value="P-loop_NTPase"/>
</dbReference>
<dbReference type="Gene3D" id="3.40.1360.10">
    <property type="match status" value="1"/>
</dbReference>
<dbReference type="SUPFAM" id="SSF52540">
    <property type="entry name" value="P-loop containing nucleoside triphosphate hydrolases"/>
    <property type="match status" value="1"/>
</dbReference>
<dbReference type="GO" id="GO:0008270">
    <property type="term" value="F:zinc ion binding"/>
    <property type="evidence" value="ECO:0007669"/>
    <property type="project" value="InterPro"/>
</dbReference>
<proteinExistence type="predicted"/>
<dbReference type="InterPro" id="IPR034154">
    <property type="entry name" value="TOPRIM_DnaG/twinkle"/>
</dbReference>
<dbReference type="Pfam" id="PF13481">
    <property type="entry name" value="AAA_25"/>
    <property type="match status" value="1"/>
</dbReference>
<gene>
    <name evidence="1" type="ORF">UFOVP456_24</name>
</gene>
<organism evidence="1">
    <name type="scientific">uncultured Caudovirales phage</name>
    <dbReference type="NCBI Taxonomy" id="2100421"/>
    <lineage>
        <taxon>Viruses</taxon>
        <taxon>Duplodnaviria</taxon>
        <taxon>Heunggongvirae</taxon>
        <taxon>Uroviricota</taxon>
        <taxon>Caudoviricetes</taxon>
        <taxon>Peduoviridae</taxon>
        <taxon>Maltschvirus</taxon>
        <taxon>Maltschvirus maltsch</taxon>
    </lineage>
</organism>
<dbReference type="GO" id="GO:0006260">
    <property type="term" value="P:DNA replication"/>
    <property type="evidence" value="ECO:0007669"/>
    <property type="project" value="InterPro"/>
</dbReference>
<dbReference type="Gene3D" id="3.40.50.300">
    <property type="entry name" value="P-loop containing nucleotide triphosphate hydrolases"/>
    <property type="match status" value="1"/>
</dbReference>
<dbReference type="InterPro" id="IPR036977">
    <property type="entry name" value="DNA_primase_Znf_CHC2"/>
</dbReference>
<evidence type="ECO:0000313" key="1">
    <source>
        <dbReference type="EMBL" id="CAB4144152.1"/>
    </source>
</evidence>